<organism evidence="6 7">
    <name type="scientific">Liquorilactobacillus hordei</name>
    <dbReference type="NCBI Taxonomy" id="468911"/>
    <lineage>
        <taxon>Bacteria</taxon>
        <taxon>Bacillati</taxon>
        <taxon>Bacillota</taxon>
        <taxon>Bacilli</taxon>
        <taxon>Lactobacillales</taxon>
        <taxon>Lactobacillaceae</taxon>
        <taxon>Liquorilactobacillus</taxon>
    </lineage>
</organism>
<evidence type="ECO:0000313" key="7">
    <source>
        <dbReference type="Proteomes" id="UP000314960"/>
    </source>
</evidence>
<dbReference type="Pfam" id="PF01988">
    <property type="entry name" value="VIT1"/>
    <property type="match status" value="1"/>
</dbReference>
<evidence type="ECO:0000256" key="2">
    <source>
        <dbReference type="ARBA" id="ARBA00022692"/>
    </source>
</evidence>
<dbReference type="RefSeq" id="WP_141054913.1">
    <property type="nucleotide sequence ID" value="NZ_CP018176.1"/>
</dbReference>
<proteinExistence type="predicted"/>
<gene>
    <name evidence="6" type="ORF">BSQ49_10310</name>
</gene>
<evidence type="ECO:0000256" key="1">
    <source>
        <dbReference type="ARBA" id="ARBA00004127"/>
    </source>
</evidence>
<accession>A0A3Q8CML4</accession>
<evidence type="ECO:0008006" key="8">
    <source>
        <dbReference type="Google" id="ProtNLM"/>
    </source>
</evidence>
<evidence type="ECO:0000256" key="3">
    <source>
        <dbReference type="ARBA" id="ARBA00022989"/>
    </source>
</evidence>
<dbReference type="GO" id="GO:0012505">
    <property type="term" value="C:endomembrane system"/>
    <property type="evidence" value="ECO:0007669"/>
    <property type="project" value="UniProtKB-SubCell"/>
</dbReference>
<dbReference type="AlphaFoldDB" id="A0A3Q8CML4"/>
<dbReference type="EMBL" id="CP018176">
    <property type="protein sequence ID" value="AUJ30540.1"/>
    <property type="molecule type" value="Genomic_DNA"/>
</dbReference>
<dbReference type="PANTHER" id="PTHR31851">
    <property type="entry name" value="FE(2+)/MN(2+) TRANSPORTER PCL1"/>
    <property type="match status" value="1"/>
</dbReference>
<reference evidence="6 7" key="1">
    <citation type="submission" date="2016-11" db="EMBL/GenBank/DDBJ databases">
        <title>Interaction between Lactobacillus species and yeast in water kefir.</title>
        <authorList>
            <person name="Behr J."/>
            <person name="Xu D."/>
            <person name="Vogel R.F."/>
        </authorList>
    </citation>
    <scope>NUCLEOTIDE SEQUENCE [LARGE SCALE GENOMIC DNA]</scope>
    <source>
        <strain evidence="6 7">TMW 1.1822</strain>
    </source>
</reference>
<evidence type="ECO:0000256" key="4">
    <source>
        <dbReference type="ARBA" id="ARBA00023136"/>
    </source>
</evidence>
<dbReference type="KEGG" id="lhw:BSQ49_10310"/>
<feature type="transmembrane region" description="Helical" evidence="5">
    <location>
        <begin position="173"/>
        <end position="195"/>
    </location>
</feature>
<dbReference type="GO" id="GO:0005384">
    <property type="term" value="F:manganese ion transmembrane transporter activity"/>
    <property type="evidence" value="ECO:0007669"/>
    <property type="project" value="InterPro"/>
</dbReference>
<feature type="transmembrane region" description="Helical" evidence="5">
    <location>
        <begin position="12"/>
        <end position="37"/>
    </location>
</feature>
<protein>
    <recommendedName>
        <fullName evidence="8">VIT family protein</fullName>
    </recommendedName>
</protein>
<dbReference type="InterPro" id="IPR008217">
    <property type="entry name" value="Ccc1_fam"/>
</dbReference>
<feature type="transmembrane region" description="Helical" evidence="5">
    <location>
        <begin position="207"/>
        <end position="225"/>
    </location>
</feature>
<keyword evidence="4 5" id="KW-0472">Membrane</keyword>
<feature type="transmembrane region" description="Helical" evidence="5">
    <location>
        <begin position="143"/>
        <end position="167"/>
    </location>
</feature>
<comment type="subcellular location">
    <subcellularLocation>
        <location evidence="1">Endomembrane system</location>
        <topology evidence="1">Multi-pass membrane protein</topology>
    </subcellularLocation>
</comment>
<dbReference type="GO" id="GO:0030026">
    <property type="term" value="P:intracellular manganese ion homeostasis"/>
    <property type="evidence" value="ECO:0007669"/>
    <property type="project" value="InterPro"/>
</dbReference>
<evidence type="ECO:0000256" key="5">
    <source>
        <dbReference type="SAM" id="Phobius"/>
    </source>
</evidence>
<keyword evidence="2 5" id="KW-0812">Transmembrane</keyword>
<name>A0A3Q8CML4_9LACO</name>
<evidence type="ECO:0000313" key="6">
    <source>
        <dbReference type="EMBL" id="AUJ30540.1"/>
    </source>
</evidence>
<dbReference type="Proteomes" id="UP000314960">
    <property type="component" value="Chromosome"/>
</dbReference>
<feature type="transmembrane region" description="Helical" evidence="5">
    <location>
        <begin position="43"/>
        <end position="66"/>
    </location>
</feature>
<sequence>MEKKKSLAQKVNIMRAAVMGANDGILSVAGIVIGVAGATDNNYAIFLAGIAGMLAGTVSMAMGEYVSVNAQKDAQRKAIIQQKSALSLNYGDEVSYVKNKYVSKGIQPELAAKAASEMMEKDALLTSVRERFGFDINEFTSPYAAALSSMISFPLGSILPLLAITLLPESVKVFATFCSVVVALAITGFIAAVLGNSDRKNSVIRNTVSGILTMLVTYGIGILIGR</sequence>
<dbReference type="CDD" id="cd02432">
    <property type="entry name" value="Nodulin-21_like_1"/>
    <property type="match status" value="1"/>
</dbReference>
<keyword evidence="3 5" id="KW-1133">Transmembrane helix</keyword>